<protein>
    <submittedName>
        <fullName evidence="1">Uncharacterized protein</fullName>
    </submittedName>
</protein>
<reference evidence="1 2" key="1">
    <citation type="journal article" date="2011" name="Stand. Genomic Sci.">
        <title>Non-contiguous finished genome sequence and contextual data of the filamentous soil bacterium Ktedonobacter racemifer type strain (SOSP1-21).</title>
        <authorList>
            <person name="Chang Y.J."/>
            <person name="Land M."/>
            <person name="Hauser L."/>
            <person name="Chertkov O."/>
            <person name="Del Rio T.G."/>
            <person name="Nolan M."/>
            <person name="Copeland A."/>
            <person name="Tice H."/>
            <person name="Cheng J.F."/>
            <person name="Lucas S."/>
            <person name="Han C."/>
            <person name="Goodwin L."/>
            <person name="Pitluck S."/>
            <person name="Ivanova N."/>
            <person name="Ovchinikova G."/>
            <person name="Pati A."/>
            <person name="Chen A."/>
            <person name="Palaniappan K."/>
            <person name="Mavromatis K."/>
            <person name="Liolios K."/>
            <person name="Brettin T."/>
            <person name="Fiebig A."/>
            <person name="Rohde M."/>
            <person name="Abt B."/>
            <person name="Goker M."/>
            <person name="Detter J.C."/>
            <person name="Woyke T."/>
            <person name="Bristow J."/>
            <person name="Eisen J.A."/>
            <person name="Markowitz V."/>
            <person name="Hugenholtz P."/>
            <person name="Kyrpides N.C."/>
            <person name="Klenk H.P."/>
            <person name="Lapidus A."/>
        </authorList>
    </citation>
    <scope>NUCLEOTIDE SEQUENCE [LARGE SCALE GENOMIC DNA]</scope>
    <source>
        <strain evidence="2">DSM 44963</strain>
    </source>
</reference>
<dbReference type="EMBL" id="ADVG01000003">
    <property type="protein sequence ID" value="EFH83553.1"/>
    <property type="molecule type" value="Genomic_DNA"/>
</dbReference>
<evidence type="ECO:0000313" key="2">
    <source>
        <dbReference type="Proteomes" id="UP000004508"/>
    </source>
</evidence>
<gene>
    <name evidence="1" type="ORF">Krac_4537</name>
</gene>
<dbReference type="Proteomes" id="UP000004508">
    <property type="component" value="Unassembled WGS sequence"/>
</dbReference>
<proteinExistence type="predicted"/>
<accession>D6TT02</accession>
<name>D6TT02_KTERA</name>
<evidence type="ECO:0000313" key="1">
    <source>
        <dbReference type="EMBL" id="EFH83553.1"/>
    </source>
</evidence>
<comment type="caution">
    <text evidence="1">The sequence shown here is derived from an EMBL/GenBank/DDBJ whole genome shotgun (WGS) entry which is preliminary data.</text>
</comment>
<organism evidence="1 2">
    <name type="scientific">Ktedonobacter racemifer DSM 44963</name>
    <dbReference type="NCBI Taxonomy" id="485913"/>
    <lineage>
        <taxon>Bacteria</taxon>
        <taxon>Bacillati</taxon>
        <taxon>Chloroflexota</taxon>
        <taxon>Ktedonobacteria</taxon>
        <taxon>Ktedonobacterales</taxon>
        <taxon>Ktedonobacteraceae</taxon>
        <taxon>Ktedonobacter</taxon>
    </lineage>
</organism>
<keyword evidence="2" id="KW-1185">Reference proteome</keyword>
<dbReference type="AlphaFoldDB" id="D6TT02"/>
<dbReference type="InParanoid" id="D6TT02"/>
<sequence length="31" mass="3602">MQLIRHDFFAHHGTLLSIFEPSGLKGLFLIY</sequence>